<dbReference type="Pfam" id="PF10377">
    <property type="entry name" value="ATG11"/>
    <property type="match status" value="1"/>
</dbReference>
<dbReference type="GO" id="GO:0000422">
    <property type="term" value="P:autophagy of mitochondrion"/>
    <property type="evidence" value="ECO:0007669"/>
    <property type="project" value="TreeGrafter"/>
</dbReference>
<keyword evidence="4 5" id="KW-0175">Coiled coil</keyword>
<dbReference type="GO" id="GO:0015031">
    <property type="term" value="P:protein transport"/>
    <property type="evidence" value="ECO:0007669"/>
    <property type="project" value="UniProtKB-KW"/>
</dbReference>
<evidence type="ECO:0000313" key="9">
    <source>
        <dbReference type="EMBL" id="AWV66704.1"/>
    </source>
</evidence>
<evidence type="ECO:0000259" key="8">
    <source>
        <dbReference type="Pfam" id="PF10377"/>
    </source>
</evidence>
<feature type="domain" description="Autophagy protein ATG17-like" evidence="7">
    <location>
        <begin position="132"/>
        <end position="530"/>
    </location>
</feature>
<keyword evidence="3" id="KW-0072">Autophagy</keyword>
<evidence type="ECO:0000256" key="3">
    <source>
        <dbReference type="ARBA" id="ARBA00023006"/>
    </source>
</evidence>
<keyword evidence="1" id="KW-0813">Transport</keyword>
<dbReference type="InterPro" id="IPR019460">
    <property type="entry name" value="Atg11_C"/>
</dbReference>
<dbReference type="EMBL" id="MH231897">
    <property type="protein sequence ID" value="AWV66704.1"/>
    <property type="molecule type" value="mRNA"/>
</dbReference>
<evidence type="ECO:0000256" key="5">
    <source>
        <dbReference type="SAM" id="Coils"/>
    </source>
</evidence>
<dbReference type="GO" id="GO:0061723">
    <property type="term" value="P:glycophagy"/>
    <property type="evidence" value="ECO:0007669"/>
    <property type="project" value="TreeGrafter"/>
</dbReference>
<dbReference type="GO" id="GO:0034727">
    <property type="term" value="P:piecemeal microautophagy of the nucleus"/>
    <property type="evidence" value="ECO:0007669"/>
    <property type="project" value="TreeGrafter"/>
</dbReference>
<dbReference type="GO" id="GO:0034517">
    <property type="term" value="P:ribophagy"/>
    <property type="evidence" value="ECO:0007669"/>
    <property type="project" value="TreeGrafter"/>
</dbReference>
<reference evidence="9" key="1">
    <citation type="journal article" date="2018" name="Aquat. Toxicol.">
        <title>Genome-wide identification of 99 autophagy-related (Atg) genes in the monogonont rotifer Brachionus spp. and transcriptional modulation in response to cadmium.</title>
        <authorList>
            <person name="Kang H.M."/>
            <person name="Lee J.S."/>
            <person name="Kim M.S."/>
            <person name="Lee Y.H."/>
            <person name="Jung J.H."/>
            <person name="Hagiwara A."/>
            <person name="Zhou B."/>
            <person name="Lee J.S."/>
            <person name="Jeong C.B."/>
        </authorList>
    </citation>
    <scope>NUCLEOTIDE SEQUENCE</scope>
</reference>
<dbReference type="GO" id="GO:0034045">
    <property type="term" value="C:phagophore assembly site membrane"/>
    <property type="evidence" value="ECO:0007669"/>
    <property type="project" value="TreeGrafter"/>
</dbReference>
<reference evidence="9" key="2">
    <citation type="submission" date="2018-04" db="EMBL/GenBank/DDBJ databases">
        <authorList>
            <person name="Go L.Y."/>
            <person name="Mitchell J.A."/>
        </authorList>
    </citation>
    <scope>NUCLEOTIDE SEQUENCE</scope>
</reference>
<name>A0A2Z4EUQ2_9BILA</name>
<feature type="region of interest" description="Disordered" evidence="6">
    <location>
        <begin position="977"/>
        <end position="999"/>
    </location>
</feature>
<dbReference type="PANTHER" id="PTHR13222">
    <property type="entry name" value="RB1-INDUCIBLE COILED-COIL"/>
    <property type="match status" value="1"/>
</dbReference>
<dbReference type="InterPro" id="IPR040040">
    <property type="entry name" value="ATG11"/>
</dbReference>
<dbReference type="GO" id="GO:1990316">
    <property type="term" value="C:Atg1/ULK1 kinase complex"/>
    <property type="evidence" value="ECO:0007669"/>
    <property type="project" value="TreeGrafter"/>
</dbReference>
<evidence type="ECO:0000256" key="4">
    <source>
        <dbReference type="ARBA" id="ARBA00023054"/>
    </source>
</evidence>
<dbReference type="Pfam" id="PF04108">
    <property type="entry name" value="ATG17_like"/>
    <property type="match status" value="1"/>
</dbReference>
<evidence type="ECO:0000256" key="2">
    <source>
        <dbReference type="ARBA" id="ARBA00022927"/>
    </source>
</evidence>
<feature type="region of interest" description="Disordered" evidence="6">
    <location>
        <begin position="595"/>
        <end position="626"/>
    </location>
</feature>
<dbReference type="PANTHER" id="PTHR13222:SF1">
    <property type="entry name" value="RB1-INDUCIBLE COILED-COIL PROTEIN 1"/>
    <property type="match status" value="1"/>
</dbReference>
<dbReference type="InterPro" id="IPR045326">
    <property type="entry name" value="ATG17-like_dom"/>
</dbReference>
<sequence length="1093" mass="126868">MIYVCRVDTGSRHIFDFADGIENVGSLATAIERQFKLEKSKQILLISGGEVLDDYQRKFFGFGFGCEDSPIYLIDKTNVEKREPPLIHTPLDNLNSEEVKNEINAALMLKPSFQTLQYRSQLTQRVNELDRHVNKLCQSLYDEQFWQYQGYLALIANLEDYISSFRKKEQTVRDQFEYFFNNVNNYKNTMKNMHKYISVLSKTRLIPSLLTDQQSASGTGSTMKLNESIQSIKNPNQTTTNTQSTPIKANRLAKNKTTNLFSSISSQSINNLTNFQIGDRDKKVLENLSEDLTLLDWIKSTDPNNKLDTVVDQTKKILDDVENKLKWNELSQKINDVLNQIENNSQLKEIEGLAKRLEDLKTFLDESNRLLSSQNEITDSLKSNFERAASLKEESVLKDLCKAHVTQLEFFKQNHFKIFEIASKINKAKLELIKVIHSRLQLIMQVQKKIADYDIQLQIYFQQLRRLNVRLKLMEQFKKAPYVYVYSMKETVRRNEFAKSYKQFARLISDLLKNIHENESNQRKLFNTKTSSLNQHFILNILFRNLGEKFEPFITELKQDFDDKLPQLDEIEVNDIENEIITCLKSDQSCSVTSPSTSASESSAFSSQTSPSTSNTSSSSSNTSTYQVDSTLNFENEAFLLKELNIEIEQIPKVKIKNEPHSYLSLLKRLSDFLTHPNDHSSETSSEVQQKPYFELSPSTEELKQTINELRQKLTETRSTFTTYQSELNQQISKLIEFNQNIKNIEPKNSKKIIYSKILDNLEKIFSNEKNNIDLEEMDLDDQNFLNDLTNKILKFKQDQDLKLARLKQSTNAENQIKFNEAIKRVANEKDKLIDDLRQKQQGYLEKINNLEIEINELKLKLSPCQEMNLSQEIDTNKTTDELLKCDPNETKTKLKELMLQEKINQLQKQLSMFHTLPLTNNFYETIQLNSCNMNDVVLAVYSEEHGSYRVVHRTSNYLHFVYSVVFKNHEQKLSIKSPSNSTNRINSAEFSTSPSNENGDIMEVNEQQSQQEEQLNAILNDNQISCSFQSDSTITNDNINSDNFFASDKQPKWFVGKVLVKEFCVARKENNRFKVPSGTRFFRVKLKPYNLF</sequence>
<evidence type="ECO:0000256" key="1">
    <source>
        <dbReference type="ARBA" id="ARBA00022448"/>
    </source>
</evidence>
<protein>
    <submittedName>
        <fullName evidence="9">RB1-inducible coiled-coil protein 1</fullName>
    </submittedName>
</protein>
<feature type="domain" description="Autophagy-related protein 11 C-terminal" evidence="8">
    <location>
        <begin position="919"/>
        <end position="1088"/>
    </location>
</feature>
<evidence type="ECO:0000256" key="6">
    <source>
        <dbReference type="SAM" id="MobiDB-lite"/>
    </source>
</evidence>
<keyword evidence="2" id="KW-0653">Protein transport</keyword>
<dbReference type="AlphaFoldDB" id="A0A2Z4EUQ2"/>
<feature type="coiled-coil region" evidence="5">
    <location>
        <begin position="820"/>
        <end position="861"/>
    </location>
</feature>
<evidence type="ECO:0000259" key="7">
    <source>
        <dbReference type="Pfam" id="PF04108"/>
    </source>
</evidence>
<feature type="compositionally biased region" description="Low complexity" evidence="6">
    <location>
        <begin position="595"/>
        <end position="625"/>
    </location>
</feature>
<dbReference type="GO" id="GO:0000045">
    <property type="term" value="P:autophagosome assembly"/>
    <property type="evidence" value="ECO:0007669"/>
    <property type="project" value="InterPro"/>
</dbReference>
<organism evidence="9">
    <name type="scientific">Brachionus calyciflorus</name>
    <dbReference type="NCBI Taxonomy" id="104777"/>
    <lineage>
        <taxon>Eukaryota</taxon>
        <taxon>Metazoa</taxon>
        <taxon>Spiralia</taxon>
        <taxon>Gnathifera</taxon>
        <taxon>Rotifera</taxon>
        <taxon>Eurotatoria</taxon>
        <taxon>Monogononta</taxon>
        <taxon>Pseudotrocha</taxon>
        <taxon>Ploima</taxon>
        <taxon>Brachionidae</taxon>
        <taxon>Brachionus</taxon>
    </lineage>
</organism>
<dbReference type="GO" id="GO:0060090">
    <property type="term" value="F:molecular adaptor activity"/>
    <property type="evidence" value="ECO:0007669"/>
    <property type="project" value="TreeGrafter"/>
</dbReference>
<proteinExistence type="evidence at transcript level"/>
<dbReference type="GO" id="GO:0019901">
    <property type="term" value="F:protein kinase binding"/>
    <property type="evidence" value="ECO:0007669"/>
    <property type="project" value="TreeGrafter"/>
</dbReference>
<dbReference type="GO" id="GO:0061709">
    <property type="term" value="P:reticulophagy"/>
    <property type="evidence" value="ECO:0007669"/>
    <property type="project" value="TreeGrafter"/>
</dbReference>
<accession>A0A2Z4EUQ2</accession>